<protein>
    <recommendedName>
        <fullName evidence="4">DUF4244 domain-containing protein</fullName>
    </recommendedName>
</protein>
<dbReference type="PATRIC" id="fig|1403939.3.peg.294"/>
<evidence type="ECO:0000313" key="3">
    <source>
        <dbReference type="Proteomes" id="UP000018852"/>
    </source>
</evidence>
<feature type="chain" id="PRO_5004811495" description="DUF4244 domain-containing protein" evidence="1">
    <location>
        <begin position="24"/>
        <end position="99"/>
    </location>
</feature>
<gene>
    <name evidence="2" type="ORF">Q605_AUC00236G0002</name>
</gene>
<comment type="caution">
    <text evidence="2">The sequence shown here is derived from an EMBL/GenBank/DDBJ whole genome shotgun (WGS) entry which is preliminary data.</text>
</comment>
<dbReference type="Proteomes" id="UP000018852">
    <property type="component" value="Unassembled WGS sequence"/>
</dbReference>
<accession>W1VPE2</accession>
<dbReference type="AlphaFoldDB" id="W1VPE2"/>
<keyword evidence="1" id="KW-0732">Signal</keyword>
<evidence type="ECO:0000256" key="1">
    <source>
        <dbReference type="SAM" id="SignalP"/>
    </source>
</evidence>
<dbReference type="InterPro" id="IPR025338">
    <property type="entry name" value="DUF4244"/>
</dbReference>
<proteinExistence type="predicted"/>
<sequence length="99" mass="9949">MHATIIRTMTRALSLRWSLGARAAARRAALSRATSLSTASCAGGTGENDPGNEAGMATAEYAIGTLSAAAFAGLLLAIMRSGSLRGVLQGLIESALSVG</sequence>
<dbReference type="EMBL" id="AZLV01000236">
    <property type="protein sequence ID" value="ETJ06685.1"/>
    <property type="molecule type" value="Genomic_DNA"/>
</dbReference>
<reference evidence="2 3" key="1">
    <citation type="submission" date="2013-12" db="EMBL/GenBank/DDBJ databases">
        <title>A Varibaculum cambriense genome reconstructed from a premature infant gut community with otherwise low bacterial novelty that shifts toward anaerobic metabolism during the third week of life.</title>
        <authorList>
            <person name="Brown C.T."/>
            <person name="Sharon I."/>
            <person name="Thomas B.C."/>
            <person name="Castelle C.J."/>
            <person name="Morowitz M.J."/>
            <person name="Banfield J.F."/>
        </authorList>
    </citation>
    <scope>NUCLEOTIDE SEQUENCE [LARGE SCALE GENOMIC DNA]</scope>
    <source>
        <strain evidence="3">DORA_12</strain>
    </source>
</reference>
<evidence type="ECO:0000313" key="2">
    <source>
        <dbReference type="EMBL" id="ETJ06685.1"/>
    </source>
</evidence>
<feature type="signal peptide" evidence="1">
    <location>
        <begin position="1"/>
        <end position="23"/>
    </location>
</feature>
<evidence type="ECO:0008006" key="4">
    <source>
        <dbReference type="Google" id="ProtNLM"/>
    </source>
</evidence>
<dbReference type="Pfam" id="PF14029">
    <property type="entry name" value="DUF4244"/>
    <property type="match status" value="1"/>
</dbReference>
<name>W1VPE2_9ACTO</name>
<organism evidence="2 3">
    <name type="scientific">Actinomyces urogenitalis DORA_12</name>
    <dbReference type="NCBI Taxonomy" id="1403939"/>
    <lineage>
        <taxon>Bacteria</taxon>
        <taxon>Bacillati</taxon>
        <taxon>Actinomycetota</taxon>
        <taxon>Actinomycetes</taxon>
        <taxon>Actinomycetales</taxon>
        <taxon>Actinomycetaceae</taxon>
        <taxon>Actinomyces</taxon>
    </lineage>
</organism>